<evidence type="ECO:0000259" key="2">
    <source>
        <dbReference type="Pfam" id="PF07596"/>
    </source>
</evidence>
<dbReference type="InterPro" id="IPR011453">
    <property type="entry name" value="DUF1559"/>
</dbReference>
<dbReference type="PANTHER" id="PTHR30093">
    <property type="entry name" value="GENERAL SECRETION PATHWAY PROTEIN G"/>
    <property type="match status" value="1"/>
</dbReference>
<protein>
    <recommendedName>
        <fullName evidence="2">DUF1559 domain-containing protein</fullName>
    </recommendedName>
</protein>
<dbReference type="OrthoDB" id="270727at2"/>
<sequence length="309" mass="33160">MSNHSGRRAGFTLIELLVVIAIIAILIGLLLPAVQKVREAAARAKCTNNLKQWGLAMHNRHDVFGTLPPGASNSPFRYTWTVNLFSFVEQTAIANQFGPPLATNFYLPPAIVQSANTGLLALPVPLYYCPSDRVNALDTHDTYNRCRGSYVVNWGNQYTNLSGTQPGQPGPFGFYNNNSGPLTHLTDITDGTSNTLMMSERIVAANDTDQNSDGDFFNDDQTQPGAMFMTFNTPNSGTDNIFCATNNSPFAPCVTGGNNLYAQARSKHTGGVNVSLCDASVRFVSNSISSSAWAAAGTMSGGEVSTLNQ</sequence>
<feature type="transmembrane region" description="Helical" evidence="1">
    <location>
        <begin position="12"/>
        <end position="34"/>
    </location>
</feature>
<evidence type="ECO:0000256" key="1">
    <source>
        <dbReference type="SAM" id="Phobius"/>
    </source>
</evidence>
<dbReference type="Pfam" id="PF07596">
    <property type="entry name" value="SBP_bac_10"/>
    <property type="match status" value="1"/>
</dbReference>
<reference evidence="4" key="1">
    <citation type="submission" date="2017-06" db="EMBL/GenBank/DDBJ databases">
        <title>Genome analysis of Fimbriiglobus ruber SP5, the first member of the order Planctomycetales with confirmed chitinolytic capability.</title>
        <authorList>
            <person name="Ravin N.V."/>
            <person name="Rakitin A.L."/>
            <person name="Ivanova A.A."/>
            <person name="Beletsky A.V."/>
            <person name="Kulichevskaya I.S."/>
            <person name="Mardanov A.V."/>
            <person name="Dedysh S.N."/>
        </authorList>
    </citation>
    <scope>NUCLEOTIDE SEQUENCE [LARGE SCALE GENOMIC DNA]</scope>
    <source>
        <strain evidence="4">SP5</strain>
    </source>
</reference>
<dbReference type="AlphaFoldDB" id="A0A225DK72"/>
<dbReference type="NCBIfam" id="TIGR02532">
    <property type="entry name" value="IV_pilin_GFxxxE"/>
    <property type="match status" value="1"/>
</dbReference>
<name>A0A225DK72_9BACT</name>
<keyword evidence="1" id="KW-1133">Transmembrane helix</keyword>
<dbReference type="Gene3D" id="3.30.700.10">
    <property type="entry name" value="Glycoprotein, Type 4 Pilin"/>
    <property type="match status" value="1"/>
</dbReference>
<keyword evidence="4" id="KW-1185">Reference proteome</keyword>
<dbReference type="NCBIfam" id="TIGR04294">
    <property type="entry name" value="pre_pil_HX9DG"/>
    <property type="match status" value="1"/>
</dbReference>
<feature type="domain" description="DUF1559" evidence="2">
    <location>
        <begin position="35"/>
        <end position="288"/>
    </location>
</feature>
<dbReference type="SUPFAM" id="SSF54523">
    <property type="entry name" value="Pili subunits"/>
    <property type="match status" value="1"/>
</dbReference>
<dbReference type="EMBL" id="NIDE01000005">
    <property type="protein sequence ID" value="OWK41870.1"/>
    <property type="molecule type" value="Genomic_DNA"/>
</dbReference>
<keyword evidence="1" id="KW-0812">Transmembrane</keyword>
<organism evidence="3 4">
    <name type="scientific">Fimbriiglobus ruber</name>
    <dbReference type="NCBI Taxonomy" id="1908690"/>
    <lineage>
        <taxon>Bacteria</taxon>
        <taxon>Pseudomonadati</taxon>
        <taxon>Planctomycetota</taxon>
        <taxon>Planctomycetia</taxon>
        <taxon>Gemmatales</taxon>
        <taxon>Gemmataceae</taxon>
        <taxon>Fimbriiglobus</taxon>
    </lineage>
</organism>
<dbReference type="InterPro" id="IPR027558">
    <property type="entry name" value="Pre_pil_HX9DG_C"/>
</dbReference>
<dbReference type="PROSITE" id="PS00409">
    <property type="entry name" value="PROKAR_NTER_METHYL"/>
    <property type="match status" value="1"/>
</dbReference>
<dbReference type="PANTHER" id="PTHR30093:SF2">
    <property type="entry name" value="TYPE II SECRETION SYSTEM PROTEIN H"/>
    <property type="match status" value="1"/>
</dbReference>
<gene>
    <name evidence="3" type="ORF">FRUB_03948</name>
</gene>
<evidence type="ECO:0000313" key="4">
    <source>
        <dbReference type="Proteomes" id="UP000214646"/>
    </source>
</evidence>
<dbReference type="RefSeq" id="WP_088255101.1">
    <property type="nucleotide sequence ID" value="NZ_NIDE01000005.1"/>
</dbReference>
<comment type="caution">
    <text evidence="3">The sequence shown here is derived from an EMBL/GenBank/DDBJ whole genome shotgun (WGS) entry which is preliminary data.</text>
</comment>
<evidence type="ECO:0000313" key="3">
    <source>
        <dbReference type="EMBL" id="OWK41870.1"/>
    </source>
</evidence>
<dbReference type="Pfam" id="PF07963">
    <property type="entry name" value="N_methyl"/>
    <property type="match status" value="1"/>
</dbReference>
<accession>A0A225DK72</accession>
<dbReference type="InterPro" id="IPR012902">
    <property type="entry name" value="N_methyl_site"/>
</dbReference>
<proteinExistence type="predicted"/>
<keyword evidence="1" id="KW-0472">Membrane</keyword>
<dbReference type="InterPro" id="IPR045584">
    <property type="entry name" value="Pilin-like"/>
</dbReference>
<dbReference type="Proteomes" id="UP000214646">
    <property type="component" value="Unassembled WGS sequence"/>
</dbReference>